<dbReference type="RefSeq" id="WP_155712115.1">
    <property type="nucleotide sequence ID" value="NZ_BMWU01000026.1"/>
</dbReference>
<dbReference type="PROSITE" id="PS50206">
    <property type="entry name" value="RHODANESE_3"/>
    <property type="match status" value="1"/>
</dbReference>
<feature type="domain" description="Response regulatory" evidence="9">
    <location>
        <begin position="685"/>
        <end position="798"/>
    </location>
</feature>
<sequence>MGALMRRHDWTATPLGHPSGWPQPLKTVIRLLLTSNHPMFVWWGDDLVQFYNDGYRQTLGPERHPSALGALGRECWAEAWHLIGPDIESVMSGGTAAWHEDRLVPLTRFGRREDVWWTYGYSPIEDDGRVRGVLVICNDVTREHVNREGLRQSYDTLIETMDEGFCLLQILRDAAGRPVDYLFVETNRAFAQQTGLAEAKGRRVRELVPAIEQRWIDVYAEVADTGVARRFVEESGTMGRWFNVYASRAAHMRDGVTLLFTDITDIKRTEAALIASEAQSRALAAEAHARRQALDALLASAPVGIVYADANGALVLVNPMNRQLWGDHPMSADRREYGAWKGWWADGPARNGQPIALDDWPLVRALRGETVDGDLIEIEPFNQPGVRRTLLVRATAIRDDDGAIVGAVAANMDVTAQRAAERELRSFADALAAASERKDEFLAMLVHELRNPLAPISSAAQILRMPGMAAQHVAHAAEVIGRQVRHMTELVDDLLDVSRVQRGLVELDQAPVDMKGVVHAAIEQARPLIERHGHLLTTRIGSNDAPVLGDRKRLIQVVANLLTNAAKYTDPGGELAVTLRAGADEVRLEVADTGIGIEAALLPQVFDLFTQATRTPDRSQGGLGLGLALVRSLVGLHGGRVEAHSDGIGKGSVFTVSLPHHRTAGAAPESGLVRAAPLGAVRRRRVLVVDDNVDGAGAMQRLLAAAGHDASVVHDAGAALALPPFDVYLLDIGLPGMSGHVLATELRGRSAGAPLTLIALSGYGQRQDIAASLAAGCDAHVTKPADIGGLLALIEGRQA</sequence>
<dbReference type="CDD" id="cd00075">
    <property type="entry name" value="HATPase"/>
    <property type="match status" value="1"/>
</dbReference>
<dbReference type="EC" id="2.7.13.3" evidence="3"/>
<comment type="caution">
    <text evidence="12">The sequence shown here is derived from an EMBL/GenBank/DDBJ whole genome shotgun (WGS) entry which is preliminary data.</text>
</comment>
<evidence type="ECO:0000256" key="7">
    <source>
        <dbReference type="PROSITE-ProRule" id="PRU00169"/>
    </source>
</evidence>
<protein>
    <recommendedName>
        <fullName evidence="3">histidine kinase</fullName>
        <ecNumber evidence="3">2.7.13.3</ecNumber>
    </recommendedName>
</protein>
<name>A0A6I3XPM0_9BURK</name>
<dbReference type="PRINTS" id="PR00344">
    <property type="entry name" value="BCTRLSENSOR"/>
</dbReference>
<evidence type="ECO:0000256" key="4">
    <source>
        <dbReference type="ARBA" id="ARBA00022553"/>
    </source>
</evidence>
<dbReference type="PANTHER" id="PTHR43047">
    <property type="entry name" value="TWO-COMPONENT HISTIDINE PROTEIN KINASE"/>
    <property type="match status" value="1"/>
</dbReference>
<feature type="domain" description="Histidine kinase" evidence="8">
    <location>
        <begin position="444"/>
        <end position="662"/>
    </location>
</feature>
<evidence type="ECO:0000256" key="5">
    <source>
        <dbReference type="ARBA" id="ARBA00022679"/>
    </source>
</evidence>
<dbReference type="Proteomes" id="UP000431684">
    <property type="component" value="Unassembled WGS sequence"/>
</dbReference>
<keyword evidence="6" id="KW-0418">Kinase</keyword>
<dbReference type="InterPro" id="IPR036890">
    <property type="entry name" value="HATPase_C_sf"/>
</dbReference>
<organism evidence="12 13">
    <name type="scientific">Pseudoduganella dura</name>
    <dbReference type="NCBI Taxonomy" id="321982"/>
    <lineage>
        <taxon>Bacteria</taxon>
        <taxon>Pseudomonadati</taxon>
        <taxon>Pseudomonadota</taxon>
        <taxon>Betaproteobacteria</taxon>
        <taxon>Burkholderiales</taxon>
        <taxon>Oxalobacteraceae</taxon>
        <taxon>Telluria group</taxon>
        <taxon>Pseudoduganella</taxon>
    </lineage>
</organism>
<keyword evidence="4 7" id="KW-0597">Phosphoprotein</keyword>
<keyword evidence="13" id="KW-1185">Reference proteome</keyword>
<dbReference type="Pfam" id="PF00072">
    <property type="entry name" value="Response_reg"/>
    <property type="match status" value="1"/>
</dbReference>
<evidence type="ECO:0000313" key="13">
    <source>
        <dbReference type="Proteomes" id="UP000431684"/>
    </source>
</evidence>
<dbReference type="AlphaFoldDB" id="A0A6I3XPM0"/>
<dbReference type="InterPro" id="IPR011006">
    <property type="entry name" value="CheY-like_superfamily"/>
</dbReference>
<dbReference type="SUPFAM" id="SSF55874">
    <property type="entry name" value="ATPase domain of HSP90 chaperone/DNA topoisomerase II/histidine kinase"/>
    <property type="match status" value="1"/>
</dbReference>
<evidence type="ECO:0000313" key="12">
    <source>
        <dbReference type="EMBL" id="MUI16570.1"/>
    </source>
</evidence>
<reference evidence="12 13" key="1">
    <citation type="submission" date="2019-11" db="EMBL/GenBank/DDBJ databases">
        <title>Draft Genome Sequences of Six Type Strains of the Genus Massilia.</title>
        <authorList>
            <person name="Miess H."/>
            <person name="Frediansyah A."/>
            <person name="Goeker M."/>
            <person name="Gross H."/>
        </authorList>
    </citation>
    <scope>NUCLEOTIDE SEQUENCE [LARGE SCALE GENOMIC DNA]</scope>
    <source>
        <strain evidence="12 13">DSM 17513</strain>
    </source>
</reference>
<evidence type="ECO:0000259" key="10">
    <source>
        <dbReference type="PROSITE" id="PS50113"/>
    </source>
</evidence>
<dbReference type="SUPFAM" id="SSF52172">
    <property type="entry name" value="CheY-like"/>
    <property type="match status" value="1"/>
</dbReference>
<dbReference type="InterPro" id="IPR013656">
    <property type="entry name" value="PAS_4"/>
</dbReference>
<evidence type="ECO:0000256" key="2">
    <source>
        <dbReference type="ARBA" id="ARBA00004429"/>
    </source>
</evidence>
<dbReference type="FunFam" id="3.30.565.10:FF:000006">
    <property type="entry name" value="Sensor histidine kinase WalK"/>
    <property type="match status" value="1"/>
</dbReference>
<dbReference type="Pfam" id="PF00512">
    <property type="entry name" value="HisKA"/>
    <property type="match status" value="1"/>
</dbReference>
<dbReference type="Gene3D" id="1.10.287.130">
    <property type="match status" value="1"/>
</dbReference>
<dbReference type="InterPro" id="IPR036097">
    <property type="entry name" value="HisK_dim/P_sf"/>
</dbReference>
<dbReference type="InterPro" id="IPR005467">
    <property type="entry name" value="His_kinase_dom"/>
</dbReference>
<dbReference type="Gene3D" id="3.30.565.10">
    <property type="entry name" value="Histidine kinase-like ATPase, C-terminal domain"/>
    <property type="match status" value="1"/>
</dbReference>
<dbReference type="EMBL" id="WNWM01000002">
    <property type="protein sequence ID" value="MUI16570.1"/>
    <property type="molecule type" value="Genomic_DNA"/>
</dbReference>
<dbReference type="Pfam" id="PF08448">
    <property type="entry name" value="PAS_4"/>
    <property type="match status" value="1"/>
</dbReference>
<evidence type="ECO:0000256" key="3">
    <source>
        <dbReference type="ARBA" id="ARBA00012438"/>
    </source>
</evidence>
<dbReference type="SMART" id="SM00388">
    <property type="entry name" value="HisKA"/>
    <property type="match status" value="1"/>
</dbReference>
<dbReference type="InterPro" id="IPR003594">
    <property type="entry name" value="HATPase_dom"/>
</dbReference>
<feature type="domain" description="PAC" evidence="10">
    <location>
        <begin position="374"/>
        <end position="426"/>
    </location>
</feature>
<feature type="domain" description="Rhodanese" evidence="11">
    <location>
        <begin position="674"/>
        <end position="746"/>
    </location>
</feature>
<evidence type="ECO:0000259" key="11">
    <source>
        <dbReference type="PROSITE" id="PS50206"/>
    </source>
</evidence>
<feature type="modified residue" description="4-aspartylphosphate" evidence="7">
    <location>
        <position position="731"/>
    </location>
</feature>
<dbReference type="InterPro" id="IPR003661">
    <property type="entry name" value="HisK_dim/P_dom"/>
</dbReference>
<dbReference type="SMART" id="SM00387">
    <property type="entry name" value="HATPase_c"/>
    <property type="match status" value="1"/>
</dbReference>
<dbReference type="PROSITE" id="PS50110">
    <property type="entry name" value="RESPONSE_REGULATORY"/>
    <property type="match status" value="1"/>
</dbReference>
<proteinExistence type="predicted"/>
<dbReference type="InterPro" id="IPR000700">
    <property type="entry name" value="PAS-assoc_C"/>
</dbReference>
<dbReference type="Gene3D" id="3.30.450.20">
    <property type="entry name" value="PAS domain"/>
    <property type="match status" value="3"/>
</dbReference>
<dbReference type="GO" id="GO:0009927">
    <property type="term" value="F:histidine phosphotransfer kinase activity"/>
    <property type="evidence" value="ECO:0007669"/>
    <property type="project" value="TreeGrafter"/>
</dbReference>
<dbReference type="InterPro" id="IPR035965">
    <property type="entry name" value="PAS-like_dom_sf"/>
</dbReference>
<dbReference type="InterPro" id="IPR004358">
    <property type="entry name" value="Sig_transdc_His_kin-like_C"/>
</dbReference>
<comment type="catalytic activity">
    <reaction evidence="1">
        <text>ATP + protein L-histidine = ADP + protein N-phospho-L-histidine.</text>
        <dbReference type="EC" id="2.7.13.3"/>
    </reaction>
</comment>
<evidence type="ECO:0000259" key="8">
    <source>
        <dbReference type="PROSITE" id="PS50109"/>
    </source>
</evidence>
<dbReference type="OrthoDB" id="9087351at2"/>
<evidence type="ECO:0000259" key="9">
    <source>
        <dbReference type="PROSITE" id="PS50110"/>
    </source>
</evidence>
<dbReference type="Gene3D" id="3.40.50.2300">
    <property type="match status" value="1"/>
</dbReference>
<dbReference type="PANTHER" id="PTHR43047:SF72">
    <property type="entry name" value="OSMOSENSING HISTIDINE PROTEIN KINASE SLN1"/>
    <property type="match status" value="1"/>
</dbReference>
<comment type="subcellular location">
    <subcellularLocation>
        <location evidence="2">Cell inner membrane</location>
        <topology evidence="2">Multi-pass membrane protein</topology>
    </subcellularLocation>
</comment>
<dbReference type="CDD" id="cd00082">
    <property type="entry name" value="HisKA"/>
    <property type="match status" value="1"/>
</dbReference>
<accession>A0A6I3XPM0</accession>
<dbReference type="InterPro" id="IPR001789">
    <property type="entry name" value="Sig_transdc_resp-reg_receiver"/>
</dbReference>
<keyword evidence="5" id="KW-0808">Transferase</keyword>
<dbReference type="Pfam" id="PF02518">
    <property type="entry name" value="HATPase_c"/>
    <property type="match status" value="1"/>
</dbReference>
<dbReference type="PROSITE" id="PS50109">
    <property type="entry name" value="HIS_KIN"/>
    <property type="match status" value="1"/>
</dbReference>
<dbReference type="GO" id="GO:0000155">
    <property type="term" value="F:phosphorelay sensor kinase activity"/>
    <property type="evidence" value="ECO:0007669"/>
    <property type="project" value="InterPro"/>
</dbReference>
<dbReference type="InterPro" id="IPR001763">
    <property type="entry name" value="Rhodanese-like_dom"/>
</dbReference>
<dbReference type="SUPFAM" id="SSF55785">
    <property type="entry name" value="PYP-like sensor domain (PAS domain)"/>
    <property type="match status" value="3"/>
</dbReference>
<evidence type="ECO:0000256" key="1">
    <source>
        <dbReference type="ARBA" id="ARBA00000085"/>
    </source>
</evidence>
<evidence type="ECO:0000256" key="6">
    <source>
        <dbReference type="ARBA" id="ARBA00022777"/>
    </source>
</evidence>
<dbReference type="SMART" id="SM00448">
    <property type="entry name" value="REC"/>
    <property type="match status" value="1"/>
</dbReference>
<dbReference type="SUPFAM" id="SSF47384">
    <property type="entry name" value="Homodimeric domain of signal transducing histidine kinase"/>
    <property type="match status" value="1"/>
</dbReference>
<gene>
    <name evidence="12" type="ORF">GJV26_29540</name>
</gene>
<dbReference type="PROSITE" id="PS50113">
    <property type="entry name" value="PAC"/>
    <property type="match status" value="1"/>
</dbReference>
<dbReference type="GO" id="GO:0005886">
    <property type="term" value="C:plasma membrane"/>
    <property type="evidence" value="ECO:0007669"/>
    <property type="project" value="UniProtKB-SubCell"/>
</dbReference>